<proteinExistence type="predicted"/>
<protein>
    <submittedName>
        <fullName evidence="1">Uncharacterized protein</fullName>
    </submittedName>
</protein>
<accession>A0ABP0ILU5</accession>
<evidence type="ECO:0000313" key="2">
    <source>
        <dbReference type="Proteomes" id="UP001642484"/>
    </source>
</evidence>
<gene>
    <name evidence="1" type="ORF">CCMP2556_LOCUS7341</name>
</gene>
<dbReference type="Proteomes" id="UP001642484">
    <property type="component" value="Unassembled WGS sequence"/>
</dbReference>
<organism evidence="1 2">
    <name type="scientific">Durusdinium trenchii</name>
    <dbReference type="NCBI Taxonomy" id="1381693"/>
    <lineage>
        <taxon>Eukaryota</taxon>
        <taxon>Sar</taxon>
        <taxon>Alveolata</taxon>
        <taxon>Dinophyceae</taxon>
        <taxon>Suessiales</taxon>
        <taxon>Symbiodiniaceae</taxon>
        <taxon>Durusdinium</taxon>
    </lineage>
</organism>
<keyword evidence="2" id="KW-1185">Reference proteome</keyword>
<sequence length="112" mass="12032">MHGALSHRFDRFSVTGEIQQYVLQDGWRRSILLTTPTRKSLFGSELASEGALAFPTPTLVSAMQGEVRAIAFGEGQNFLMSLLLAEDVARENLREVIKAAPGAIAAGCPLTG</sequence>
<comment type="caution">
    <text evidence="1">The sequence shown here is derived from an EMBL/GenBank/DDBJ whole genome shotgun (WGS) entry which is preliminary data.</text>
</comment>
<evidence type="ECO:0000313" key="1">
    <source>
        <dbReference type="EMBL" id="CAK9003573.1"/>
    </source>
</evidence>
<reference evidence="1 2" key="1">
    <citation type="submission" date="2024-02" db="EMBL/GenBank/DDBJ databases">
        <authorList>
            <person name="Chen Y."/>
            <person name="Shah S."/>
            <person name="Dougan E. K."/>
            <person name="Thang M."/>
            <person name="Chan C."/>
        </authorList>
    </citation>
    <scope>NUCLEOTIDE SEQUENCE [LARGE SCALE GENOMIC DNA]</scope>
</reference>
<dbReference type="EMBL" id="CAXAMN010003247">
    <property type="protein sequence ID" value="CAK9003573.1"/>
    <property type="molecule type" value="Genomic_DNA"/>
</dbReference>
<name>A0ABP0ILU5_9DINO</name>